<comment type="subcellular location">
    <subcellularLocation>
        <location evidence="1">Nucleus</location>
    </subcellularLocation>
</comment>
<keyword evidence="2" id="KW-0677">Repeat</keyword>
<dbReference type="GO" id="GO:0006355">
    <property type="term" value="P:regulation of DNA-templated transcription"/>
    <property type="evidence" value="ECO:0007669"/>
    <property type="project" value="InterPro"/>
</dbReference>
<dbReference type="SUPFAM" id="SSF54791">
    <property type="entry name" value="Eukaryotic type KH-domain (KH-domain type I)"/>
    <property type="match status" value="4"/>
</dbReference>
<evidence type="ECO:0000313" key="7">
    <source>
        <dbReference type="WBParaSite" id="SMUV_0000845301-mRNA-1"/>
    </source>
</evidence>
<evidence type="ECO:0000256" key="4">
    <source>
        <dbReference type="PROSITE-ProRule" id="PRU00117"/>
    </source>
</evidence>
<feature type="domain" description="K Homology" evidence="5">
    <location>
        <begin position="78"/>
        <end position="155"/>
    </location>
</feature>
<accession>A0A0N5AUC1</accession>
<dbReference type="Pfam" id="PF09005">
    <property type="entry name" value="FUBP_C"/>
    <property type="match status" value="1"/>
</dbReference>
<dbReference type="SMART" id="SM00322">
    <property type="entry name" value="KH"/>
    <property type="match status" value="4"/>
</dbReference>
<feature type="domain" description="K Homology" evidence="5">
    <location>
        <begin position="178"/>
        <end position="250"/>
    </location>
</feature>
<dbReference type="AlphaFoldDB" id="A0A0N5AUC1"/>
<evidence type="ECO:0000256" key="3">
    <source>
        <dbReference type="ARBA" id="ARBA00023242"/>
    </source>
</evidence>
<dbReference type="GO" id="GO:0005634">
    <property type="term" value="C:nucleus"/>
    <property type="evidence" value="ECO:0007669"/>
    <property type="project" value="UniProtKB-SubCell"/>
</dbReference>
<dbReference type="CDD" id="cd22398">
    <property type="entry name" value="KH-I_FUBP_rpt3"/>
    <property type="match status" value="1"/>
</dbReference>
<dbReference type="Pfam" id="PF00013">
    <property type="entry name" value="KH_1"/>
    <property type="match status" value="4"/>
</dbReference>
<dbReference type="InterPro" id="IPR036612">
    <property type="entry name" value="KH_dom_type_1_sf"/>
</dbReference>
<dbReference type="GO" id="GO:0003723">
    <property type="term" value="F:RNA binding"/>
    <property type="evidence" value="ECO:0007669"/>
    <property type="project" value="UniProtKB-UniRule"/>
</dbReference>
<evidence type="ECO:0000256" key="2">
    <source>
        <dbReference type="ARBA" id="ARBA00022737"/>
    </source>
</evidence>
<keyword evidence="3" id="KW-0539">Nucleus</keyword>
<dbReference type="PROSITE" id="PS50084">
    <property type="entry name" value="KH_TYPE_1"/>
    <property type="match status" value="4"/>
</dbReference>
<evidence type="ECO:0000313" key="6">
    <source>
        <dbReference type="Proteomes" id="UP000046393"/>
    </source>
</evidence>
<sequence length="613" mass="66888">MTSSVGITIDEIQDALQRAKQIAYSNSQKRPGADVTACAFPAKRVNSADGSSASATESFNYAVPINDDNNEELAIANEGTAEVIEVPNNCVGLGFNYFGFTVIGNKGRQITYIQTETKCRVQMSAASGGNMRHCTLQGTRAAIDSAKSMIESIINRAEKQPVSNASSFGSGTNSSNSAGCTFEILIPATKCGLVIGKNGETIKSLQQKLGVKLLLVQENNKVGNEPKPLRITGEPNKVEYAYQFIDSMLESRGDFPTANQLSNTNMVLGRLGVDEQLSVGEVGFQLVIVPRSSVGIIIGKGGETIKRLAAESGAKIQFKPDEDENSSDRSAMIQGTTTQISKATMLIRDLVNKSSVGAGTEMFHMHVPSNKTGLIIGKGGETIKKICSESGAHVELSRDPPPNTIEKVFVITGTPYQIRHAQYLIRIKTGQLSQDTPLHQFCCQFDSDYFGNPYNFSLDGLSLGPQNYALESNLFEDPKLSNQLTNQWNNNISRSQVDSSQSTWQQYYTQQYNYPQETYDSYFQSAGLQTHVQTVPPSLNLQTGQPDYTAQWIEYYKSIGMHDEASIIENHMKQNPVVPASVTTVSQPVTDNFVSDFSKTLDEFSSFSAVTLC</sequence>
<dbReference type="WBParaSite" id="SMUV_0000845301-mRNA-1">
    <property type="protein sequence ID" value="SMUV_0000845301-mRNA-1"/>
    <property type="gene ID" value="SMUV_0000845301"/>
</dbReference>
<dbReference type="PANTHER" id="PTHR10288">
    <property type="entry name" value="KH DOMAIN CONTAINING RNA BINDING PROTEIN"/>
    <property type="match status" value="1"/>
</dbReference>
<reference evidence="7" key="1">
    <citation type="submission" date="2017-02" db="UniProtKB">
        <authorList>
            <consortium name="WormBaseParasite"/>
        </authorList>
    </citation>
    <scope>IDENTIFICATION</scope>
</reference>
<keyword evidence="4" id="KW-0694">RNA-binding</keyword>
<feature type="domain" description="K Homology" evidence="5">
    <location>
        <begin position="281"/>
        <end position="352"/>
    </location>
</feature>
<keyword evidence="6" id="KW-1185">Reference proteome</keyword>
<organism evidence="6 7">
    <name type="scientific">Syphacia muris</name>
    <dbReference type="NCBI Taxonomy" id="451379"/>
    <lineage>
        <taxon>Eukaryota</taxon>
        <taxon>Metazoa</taxon>
        <taxon>Ecdysozoa</taxon>
        <taxon>Nematoda</taxon>
        <taxon>Chromadorea</taxon>
        <taxon>Rhabditida</taxon>
        <taxon>Spirurina</taxon>
        <taxon>Oxyuridomorpha</taxon>
        <taxon>Oxyuroidea</taxon>
        <taxon>Oxyuridae</taxon>
        <taxon>Syphacia</taxon>
    </lineage>
</organism>
<dbReference type="InterPro" id="IPR015096">
    <property type="entry name" value="FUBP_C"/>
</dbReference>
<evidence type="ECO:0000259" key="5">
    <source>
        <dbReference type="SMART" id="SM00322"/>
    </source>
</evidence>
<protein>
    <submittedName>
        <fullName evidence="7">KH domain-containing protein</fullName>
    </submittedName>
</protein>
<proteinExistence type="predicted"/>
<dbReference type="InterPro" id="IPR004087">
    <property type="entry name" value="KH_dom"/>
</dbReference>
<dbReference type="Gene3D" id="3.30.1370.10">
    <property type="entry name" value="K Homology domain, type 1"/>
    <property type="match status" value="4"/>
</dbReference>
<name>A0A0N5AUC1_9BILA</name>
<evidence type="ECO:0000256" key="1">
    <source>
        <dbReference type="ARBA" id="ARBA00004123"/>
    </source>
</evidence>
<feature type="domain" description="K Homology" evidence="5">
    <location>
        <begin position="359"/>
        <end position="430"/>
    </location>
</feature>
<dbReference type="InterPro" id="IPR004088">
    <property type="entry name" value="KH_dom_type_1"/>
</dbReference>
<dbReference type="STRING" id="451379.A0A0N5AUC1"/>
<dbReference type="Proteomes" id="UP000046393">
    <property type="component" value="Unplaced"/>
</dbReference>